<evidence type="ECO:0000256" key="9">
    <source>
        <dbReference type="ARBA" id="ARBA00023211"/>
    </source>
</evidence>
<evidence type="ECO:0000256" key="1">
    <source>
        <dbReference type="ARBA" id="ARBA00001936"/>
    </source>
</evidence>
<keyword evidence="4" id="KW-0723">Serine/threonine-protein kinase</keyword>
<evidence type="ECO:0000313" key="14">
    <source>
        <dbReference type="Proteomes" id="UP001154282"/>
    </source>
</evidence>
<sequence length="129" mass="14578">MLNPLPESIKKNFHGQDYIKRQTRCVSRRPAKDIISTVEAVAVSFGLKVHTRGYKMRLEGMSANKTGHLAVVLEVYEVAPSLFMIDVRKASGETLEYHKFYKNFCAKLDDIIWKPAEGANSGLLRTMTC</sequence>
<dbReference type="GO" id="GO:0004674">
    <property type="term" value="F:protein serine/threonine kinase activity"/>
    <property type="evidence" value="ECO:0007669"/>
    <property type="project" value="UniProtKB-KW"/>
</dbReference>
<dbReference type="Proteomes" id="UP001154282">
    <property type="component" value="Unassembled WGS sequence"/>
</dbReference>
<gene>
    <name evidence="12" type="ORF">LITE_LOCUS42645</name>
    <name evidence="13" type="ORF">LITE_LOCUS51947</name>
</gene>
<dbReference type="AlphaFoldDB" id="A0AAV0QCU1"/>
<evidence type="ECO:0000256" key="6">
    <source>
        <dbReference type="ARBA" id="ARBA00022741"/>
    </source>
</evidence>
<evidence type="ECO:0000256" key="10">
    <source>
        <dbReference type="ARBA" id="ARBA00047899"/>
    </source>
</evidence>
<evidence type="ECO:0000313" key="12">
    <source>
        <dbReference type="EMBL" id="CAI0542869.1"/>
    </source>
</evidence>
<evidence type="ECO:0000256" key="8">
    <source>
        <dbReference type="ARBA" id="ARBA00022840"/>
    </source>
</evidence>
<protein>
    <recommendedName>
        <fullName evidence="3">non-specific serine/threonine protein kinase</fullName>
        <ecNumber evidence="3">2.7.11.1</ecNumber>
    </recommendedName>
</protein>
<evidence type="ECO:0000256" key="11">
    <source>
        <dbReference type="ARBA" id="ARBA00048679"/>
    </source>
</evidence>
<keyword evidence="5" id="KW-0808">Transferase</keyword>
<evidence type="ECO:0000256" key="4">
    <source>
        <dbReference type="ARBA" id="ARBA00022527"/>
    </source>
</evidence>
<comment type="catalytic activity">
    <reaction evidence="11">
        <text>L-seryl-[protein] + ATP = O-phospho-L-seryl-[protein] + ADP + H(+)</text>
        <dbReference type="Rhea" id="RHEA:17989"/>
        <dbReference type="Rhea" id="RHEA-COMP:9863"/>
        <dbReference type="Rhea" id="RHEA-COMP:11604"/>
        <dbReference type="ChEBI" id="CHEBI:15378"/>
        <dbReference type="ChEBI" id="CHEBI:29999"/>
        <dbReference type="ChEBI" id="CHEBI:30616"/>
        <dbReference type="ChEBI" id="CHEBI:83421"/>
        <dbReference type="ChEBI" id="CHEBI:456216"/>
        <dbReference type="EC" id="2.7.11.1"/>
    </reaction>
</comment>
<comment type="caution">
    <text evidence="12">The sequence shown here is derived from an EMBL/GenBank/DDBJ whole genome shotgun (WGS) entry which is preliminary data.</text>
</comment>
<accession>A0AAV0QCU1</accession>
<evidence type="ECO:0000256" key="7">
    <source>
        <dbReference type="ARBA" id="ARBA00022777"/>
    </source>
</evidence>
<evidence type="ECO:0000256" key="2">
    <source>
        <dbReference type="ARBA" id="ARBA00006234"/>
    </source>
</evidence>
<dbReference type="EMBL" id="CAMGYJ010000011">
    <property type="protein sequence ID" value="CAI0629258.1"/>
    <property type="molecule type" value="Genomic_DNA"/>
</dbReference>
<keyword evidence="6" id="KW-0547">Nucleotide-binding</keyword>
<proteinExistence type="inferred from homology"/>
<evidence type="ECO:0000256" key="3">
    <source>
        <dbReference type="ARBA" id="ARBA00012513"/>
    </source>
</evidence>
<dbReference type="Gene3D" id="3.30.310.80">
    <property type="entry name" value="Kinase associated domain 1, KA1"/>
    <property type="match status" value="1"/>
</dbReference>
<keyword evidence="9" id="KW-0464">Manganese</keyword>
<dbReference type="CDD" id="cd12195">
    <property type="entry name" value="CIPK_C"/>
    <property type="match status" value="1"/>
</dbReference>
<comment type="cofactor">
    <cofactor evidence="1">
        <name>Mn(2+)</name>
        <dbReference type="ChEBI" id="CHEBI:29035"/>
    </cofactor>
</comment>
<keyword evidence="14" id="KW-1185">Reference proteome</keyword>
<reference evidence="12" key="1">
    <citation type="submission" date="2022-08" db="EMBL/GenBank/DDBJ databases">
        <authorList>
            <person name="Gutierrez-Valencia J."/>
        </authorList>
    </citation>
    <scope>NUCLEOTIDE SEQUENCE</scope>
</reference>
<comment type="similarity">
    <text evidence="2">Belongs to the protein kinase superfamily. CAMK Ser/Thr protein kinase family. SNF1 subfamily.</text>
</comment>
<comment type="catalytic activity">
    <reaction evidence="10">
        <text>L-threonyl-[protein] + ATP = O-phospho-L-threonyl-[protein] + ADP + H(+)</text>
        <dbReference type="Rhea" id="RHEA:46608"/>
        <dbReference type="Rhea" id="RHEA-COMP:11060"/>
        <dbReference type="Rhea" id="RHEA-COMP:11605"/>
        <dbReference type="ChEBI" id="CHEBI:15378"/>
        <dbReference type="ChEBI" id="CHEBI:30013"/>
        <dbReference type="ChEBI" id="CHEBI:30616"/>
        <dbReference type="ChEBI" id="CHEBI:61977"/>
        <dbReference type="ChEBI" id="CHEBI:456216"/>
        <dbReference type="EC" id="2.7.11.1"/>
    </reaction>
</comment>
<evidence type="ECO:0000256" key="5">
    <source>
        <dbReference type="ARBA" id="ARBA00022679"/>
    </source>
</evidence>
<organism evidence="12 14">
    <name type="scientific">Linum tenue</name>
    <dbReference type="NCBI Taxonomy" id="586396"/>
    <lineage>
        <taxon>Eukaryota</taxon>
        <taxon>Viridiplantae</taxon>
        <taxon>Streptophyta</taxon>
        <taxon>Embryophyta</taxon>
        <taxon>Tracheophyta</taxon>
        <taxon>Spermatophyta</taxon>
        <taxon>Magnoliopsida</taxon>
        <taxon>eudicotyledons</taxon>
        <taxon>Gunneridae</taxon>
        <taxon>Pentapetalae</taxon>
        <taxon>rosids</taxon>
        <taxon>fabids</taxon>
        <taxon>Malpighiales</taxon>
        <taxon>Linaceae</taxon>
        <taxon>Linum</taxon>
    </lineage>
</organism>
<keyword evidence="8" id="KW-0067">ATP-binding</keyword>
<dbReference type="GO" id="GO:0005524">
    <property type="term" value="F:ATP binding"/>
    <property type="evidence" value="ECO:0007669"/>
    <property type="project" value="UniProtKB-KW"/>
</dbReference>
<name>A0AAV0QCU1_9ROSI</name>
<keyword evidence="7" id="KW-0418">Kinase</keyword>
<dbReference type="EC" id="2.7.11.1" evidence="3"/>
<dbReference type="EMBL" id="CAMGYJ010000009">
    <property type="protein sequence ID" value="CAI0542869.1"/>
    <property type="molecule type" value="Genomic_DNA"/>
</dbReference>
<dbReference type="FunFam" id="3.30.310.80:FF:000005">
    <property type="entry name" value="Non-specific serine/threonine protein kinase"/>
    <property type="match status" value="1"/>
</dbReference>
<evidence type="ECO:0000313" key="13">
    <source>
        <dbReference type="EMBL" id="CAI0629258.1"/>
    </source>
</evidence>